<reference evidence="2 3" key="1">
    <citation type="submission" date="2024-01" db="EMBL/GenBank/DDBJ databases">
        <title>The genomes of 5 underutilized Papilionoideae crops provide insights into root nodulation and disease resistanc.</title>
        <authorList>
            <person name="Jiang F."/>
        </authorList>
    </citation>
    <scope>NUCLEOTIDE SEQUENCE [LARGE SCALE GENOMIC DNA]</scope>
    <source>
        <strain evidence="2">LVBAO_FW01</strain>
        <tissue evidence="2">Leaves</tissue>
    </source>
</reference>
<dbReference type="SUPFAM" id="SSF52047">
    <property type="entry name" value="RNI-like"/>
    <property type="match status" value="1"/>
</dbReference>
<sequence>MLKFINFGKSFFRQYSGAFIRKFEIRLLAFKKVPEDYRSSIESWVLEAVSCKVQKLAMFSWKRGSAIAEHIIRSTIFTCRILVSLKLSNINFVKLKGIHLPLLKELRLDVCLDDEDSLSELLQGCPLLKEVNLDIESEKDVNFPKSVCLPNLKALYLQGFKLSLDKDMHSVFIQSTSLDIWSSSAGEI</sequence>
<evidence type="ECO:0000259" key="1">
    <source>
        <dbReference type="Pfam" id="PF24758"/>
    </source>
</evidence>
<dbReference type="EMBL" id="JAYMYQ010000004">
    <property type="protein sequence ID" value="KAK7339163.1"/>
    <property type="molecule type" value="Genomic_DNA"/>
</dbReference>
<feature type="domain" description="F-box/LRR-repeat protein 15/At3g58940/PEG3-like LRR" evidence="1">
    <location>
        <begin position="42"/>
        <end position="134"/>
    </location>
</feature>
<dbReference type="InterPro" id="IPR055411">
    <property type="entry name" value="LRR_FXL15/At3g58940/PEG3-like"/>
</dbReference>
<dbReference type="Proteomes" id="UP001367508">
    <property type="component" value="Unassembled WGS sequence"/>
</dbReference>
<keyword evidence="3" id="KW-1185">Reference proteome</keyword>
<proteinExistence type="predicted"/>
<evidence type="ECO:0000313" key="2">
    <source>
        <dbReference type="EMBL" id="KAK7339163.1"/>
    </source>
</evidence>
<accession>A0AAN9LS00</accession>
<protein>
    <recommendedName>
        <fullName evidence="1">F-box/LRR-repeat protein 15/At3g58940/PEG3-like LRR domain-containing protein</fullName>
    </recommendedName>
</protein>
<dbReference type="AlphaFoldDB" id="A0AAN9LS00"/>
<name>A0AAN9LS00_CANGL</name>
<dbReference type="InterPro" id="IPR032675">
    <property type="entry name" value="LRR_dom_sf"/>
</dbReference>
<dbReference type="PANTHER" id="PTHR31293:SF12">
    <property type="entry name" value="RNI-LIKE SUPERFAMILY PROTEIN"/>
    <property type="match status" value="1"/>
</dbReference>
<comment type="caution">
    <text evidence="2">The sequence shown here is derived from an EMBL/GenBank/DDBJ whole genome shotgun (WGS) entry which is preliminary data.</text>
</comment>
<dbReference type="Pfam" id="PF24758">
    <property type="entry name" value="LRR_At5g56370"/>
    <property type="match status" value="1"/>
</dbReference>
<organism evidence="2 3">
    <name type="scientific">Canavalia gladiata</name>
    <name type="common">Sword bean</name>
    <name type="synonym">Dolichos gladiatus</name>
    <dbReference type="NCBI Taxonomy" id="3824"/>
    <lineage>
        <taxon>Eukaryota</taxon>
        <taxon>Viridiplantae</taxon>
        <taxon>Streptophyta</taxon>
        <taxon>Embryophyta</taxon>
        <taxon>Tracheophyta</taxon>
        <taxon>Spermatophyta</taxon>
        <taxon>Magnoliopsida</taxon>
        <taxon>eudicotyledons</taxon>
        <taxon>Gunneridae</taxon>
        <taxon>Pentapetalae</taxon>
        <taxon>rosids</taxon>
        <taxon>fabids</taxon>
        <taxon>Fabales</taxon>
        <taxon>Fabaceae</taxon>
        <taxon>Papilionoideae</taxon>
        <taxon>50 kb inversion clade</taxon>
        <taxon>NPAAA clade</taxon>
        <taxon>indigoferoid/millettioid clade</taxon>
        <taxon>Phaseoleae</taxon>
        <taxon>Canavalia</taxon>
    </lineage>
</organism>
<dbReference type="Gene3D" id="3.80.10.10">
    <property type="entry name" value="Ribonuclease Inhibitor"/>
    <property type="match status" value="1"/>
</dbReference>
<evidence type="ECO:0000313" key="3">
    <source>
        <dbReference type="Proteomes" id="UP001367508"/>
    </source>
</evidence>
<dbReference type="PANTHER" id="PTHR31293">
    <property type="entry name" value="RNI-LIKE SUPERFAMILY PROTEIN"/>
    <property type="match status" value="1"/>
</dbReference>
<gene>
    <name evidence="2" type="ORF">VNO77_19814</name>
</gene>
<dbReference type="InterPro" id="IPR055294">
    <property type="entry name" value="FBL60-like"/>
</dbReference>